<reference evidence="2 3" key="2">
    <citation type="submission" date="2009-01" db="EMBL/GenBank/DDBJ databases">
        <title>Draft genome sequence of Bacteroides cellulosilyticus (DSM 14838).</title>
        <authorList>
            <person name="Sudarsanam P."/>
            <person name="Ley R."/>
            <person name="Guruge J."/>
            <person name="Turnbaugh P.J."/>
            <person name="Mahowald M."/>
            <person name="Liep D."/>
            <person name="Gordon J."/>
        </authorList>
    </citation>
    <scope>NUCLEOTIDE SEQUENCE [LARGE SCALE GENOMIC DNA]</scope>
    <source>
        <strain evidence="2 3">DSM 14838</strain>
    </source>
</reference>
<dbReference type="AlphaFoldDB" id="E2N829"/>
<dbReference type="Pfam" id="PF03374">
    <property type="entry name" value="ANT"/>
    <property type="match status" value="1"/>
</dbReference>
<comment type="caution">
    <text evidence="2">The sequence shown here is derived from an EMBL/GenBank/DDBJ whole genome shotgun (WGS) entry which is preliminary data.</text>
</comment>
<dbReference type="Pfam" id="PF09669">
    <property type="entry name" value="Phage_pRha"/>
    <property type="match status" value="1"/>
</dbReference>
<dbReference type="InterPro" id="IPR014054">
    <property type="entry name" value="Phage_regulatory_Rha"/>
</dbReference>
<protein>
    <submittedName>
        <fullName evidence="2">Phage antirepressor protein</fullName>
    </submittedName>
</protein>
<accession>E2N829</accession>
<evidence type="ECO:0000313" key="3">
    <source>
        <dbReference type="Proteomes" id="UP000003711"/>
    </source>
</evidence>
<dbReference type="RefSeq" id="WP_007209814.1">
    <property type="nucleotide sequence ID" value="NZ_EQ973488.1"/>
</dbReference>
<reference evidence="2 3" key="1">
    <citation type="submission" date="2008-12" db="EMBL/GenBank/DDBJ databases">
        <authorList>
            <person name="Fulton L."/>
            <person name="Clifton S."/>
            <person name="Fulton B."/>
            <person name="Xu J."/>
            <person name="Minx P."/>
            <person name="Pepin K.H."/>
            <person name="Johnson M."/>
            <person name="Bhonagiri V."/>
            <person name="Nash W.E."/>
            <person name="Mardis E.R."/>
            <person name="Wilson R.K."/>
        </authorList>
    </citation>
    <scope>NUCLEOTIDE SEQUENCE [LARGE SCALE GENOMIC DNA]</scope>
    <source>
        <strain evidence="2 3">DSM 14838</strain>
    </source>
</reference>
<dbReference type="EMBL" id="ACCH01000035">
    <property type="protein sequence ID" value="EEF91955.1"/>
    <property type="molecule type" value="Genomic_DNA"/>
</dbReference>
<evidence type="ECO:0000313" key="2">
    <source>
        <dbReference type="EMBL" id="EEF91955.1"/>
    </source>
</evidence>
<evidence type="ECO:0000259" key="1">
    <source>
        <dbReference type="Pfam" id="PF03374"/>
    </source>
</evidence>
<dbReference type="InterPro" id="IPR005039">
    <property type="entry name" value="Ant_C"/>
</dbReference>
<dbReference type="Proteomes" id="UP000003711">
    <property type="component" value="Unassembled WGS sequence"/>
</dbReference>
<gene>
    <name evidence="2" type="ORF">BACCELL_00424</name>
</gene>
<feature type="domain" description="Antirepressor protein C-terminal" evidence="1">
    <location>
        <begin position="142"/>
        <end position="250"/>
    </location>
</feature>
<dbReference type="GO" id="GO:0003677">
    <property type="term" value="F:DNA binding"/>
    <property type="evidence" value="ECO:0007669"/>
    <property type="project" value="InterPro"/>
</dbReference>
<sequence>MRDLSIIKETMSSIEIAELTGKPHNDVMKAIRVMEPAWEKVQQGKFSLMFKIRELPNGGHKEEPYYELTKTECLYVATKFNDEARAKLVIRWEQLEKERINGGYQIPSSFSAALRLAAAQMEQIECQQKQIEFEKKGRAEAEARVKESAPAVAFTAAIQAAKSSCLIGELAKLITQNGYPIGEKRLFAYMRSNGYLGKHGERYNIPNQQYIEQGLFEIKKGVRSGSGGVLHTTVTPKVTGKGQIYFVNKFIGKEAPDADQL</sequence>
<name>E2N829_9BACE</name>
<proteinExistence type="predicted"/>
<dbReference type="HOGENOM" id="CLU_046670_7_4_10"/>
<organism evidence="2 3">
    <name type="scientific">Bacteroides cellulosilyticus DSM 14838</name>
    <dbReference type="NCBI Taxonomy" id="537012"/>
    <lineage>
        <taxon>Bacteria</taxon>
        <taxon>Pseudomonadati</taxon>
        <taxon>Bacteroidota</taxon>
        <taxon>Bacteroidia</taxon>
        <taxon>Bacteroidales</taxon>
        <taxon>Bacteroidaceae</taxon>
        <taxon>Bacteroides</taxon>
    </lineage>
</organism>